<dbReference type="PROSITE" id="PS51201">
    <property type="entry name" value="RCK_N"/>
    <property type="match status" value="1"/>
</dbReference>
<evidence type="ECO:0000256" key="6">
    <source>
        <dbReference type="SAM" id="Phobius"/>
    </source>
</evidence>
<evidence type="ECO:0000256" key="2">
    <source>
        <dbReference type="ARBA" id="ARBA00022692"/>
    </source>
</evidence>
<reference evidence="8 9" key="1">
    <citation type="journal article" date="2021" name="Syst. Appl. Microbiol.">
        <title>Persephonella atlantica sp. nov.: How to adapt to physico-chemical gradients in high temperature hydrothermal habitats.</title>
        <authorList>
            <person name="Francois D.X."/>
            <person name="Godfroy A."/>
            <person name="Mathien C."/>
            <person name="Aube J."/>
            <person name="Cathalot C."/>
            <person name="Lesongeur F."/>
            <person name="L'Haridon S."/>
            <person name="Philippon X."/>
            <person name="Roussel E.G."/>
        </authorList>
    </citation>
    <scope>NUCLEOTIDE SEQUENCE [LARGE SCALE GENOMIC DNA]</scope>
    <source>
        <strain evidence="8 9">MO1340</strain>
    </source>
</reference>
<dbReference type="Pfam" id="PF22614">
    <property type="entry name" value="Slo-like_RCK"/>
    <property type="match status" value="1"/>
</dbReference>
<comment type="caution">
    <text evidence="8">The sequence shown here is derived from an EMBL/GenBank/DDBJ whole genome shotgun (WGS) entry which is preliminary data.</text>
</comment>
<evidence type="ECO:0000256" key="3">
    <source>
        <dbReference type="ARBA" id="ARBA00022989"/>
    </source>
</evidence>
<dbReference type="SUPFAM" id="SSF81324">
    <property type="entry name" value="Voltage-gated potassium channels"/>
    <property type="match status" value="1"/>
</dbReference>
<dbReference type="SUPFAM" id="SSF51735">
    <property type="entry name" value="NAD(P)-binding Rossmann-fold domains"/>
    <property type="match status" value="1"/>
</dbReference>
<dbReference type="Gene3D" id="3.40.50.720">
    <property type="entry name" value="NAD(P)-binding Rossmann-like Domain"/>
    <property type="match status" value="1"/>
</dbReference>
<keyword evidence="9" id="KW-1185">Reference proteome</keyword>
<evidence type="ECO:0000313" key="8">
    <source>
        <dbReference type="EMBL" id="MBK3331771.1"/>
    </source>
</evidence>
<gene>
    <name evidence="8" type="ORF">GWK41_01665</name>
</gene>
<keyword evidence="3 6" id="KW-1133">Transmembrane helix</keyword>
<feature type="transmembrane region" description="Helical" evidence="6">
    <location>
        <begin position="76"/>
        <end position="94"/>
    </location>
</feature>
<dbReference type="PANTHER" id="PTHR43833:SF9">
    <property type="entry name" value="POTASSIUM CHANNEL PROTEIN YUGO-RELATED"/>
    <property type="match status" value="1"/>
</dbReference>
<dbReference type="PANTHER" id="PTHR43833">
    <property type="entry name" value="POTASSIUM CHANNEL PROTEIN 2-RELATED-RELATED"/>
    <property type="match status" value="1"/>
</dbReference>
<feature type="transmembrane region" description="Helical" evidence="6">
    <location>
        <begin position="38"/>
        <end position="56"/>
    </location>
</feature>
<name>A0ABS1GFS0_9AQUI</name>
<dbReference type="Proteomes" id="UP000772812">
    <property type="component" value="Unassembled WGS sequence"/>
</dbReference>
<dbReference type="InterPro" id="IPR036291">
    <property type="entry name" value="NAD(P)-bd_dom_sf"/>
</dbReference>
<feature type="transmembrane region" description="Helical" evidence="6">
    <location>
        <begin position="186"/>
        <end position="208"/>
    </location>
</feature>
<accession>A0ABS1GFS0</accession>
<organism evidence="8 9">
    <name type="scientific">Persephonella atlantica</name>
    <dbReference type="NCBI Taxonomy" id="2699429"/>
    <lineage>
        <taxon>Bacteria</taxon>
        <taxon>Pseudomonadati</taxon>
        <taxon>Aquificota</taxon>
        <taxon>Aquificia</taxon>
        <taxon>Aquificales</taxon>
        <taxon>Hydrogenothermaceae</taxon>
        <taxon>Persephonella</taxon>
    </lineage>
</organism>
<evidence type="ECO:0000256" key="1">
    <source>
        <dbReference type="ARBA" id="ARBA00004141"/>
    </source>
</evidence>
<evidence type="ECO:0000313" key="9">
    <source>
        <dbReference type="Proteomes" id="UP000772812"/>
    </source>
</evidence>
<feature type="domain" description="RCK N-terminal" evidence="7">
    <location>
        <begin position="291"/>
        <end position="423"/>
    </location>
</feature>
<evidence type="ECO:0000259" key="7">
    <source>
        <dbReference type="PROSITE" id="PS51201"/>
    </source>
</evidence>
<keyword evidence="4 6" id="KW-0472">Membrane</keyword>
<comment type="subcellular location">
    <subcellularLocation>
        <location evidence="1">Membrane</location>
        <topology evidence="1">Multi-pass membrane protein</topology>
    </subcellularLocation>
</comment>
<dbReference type="InterPro" id="IPR005821">
    <property type="entry name" value="Ion_trans_dom"/>
</dbReference>
<dbReference type="InterPro" id="IPR050721">
    <property type="entry name" value="Trk_Ktr_HKT_K-transport"/>
</dbReference>
<feature type="transmembrane region" description="Helical" evidence="6">
    <location>
        <begin position="220"/>
        <end position="237"/>
    </location>
</feature>
<sequence length="515" mass="59393">MDIVINKRKRFFPKKRFKTFKIWVYNILENENSIYNQLYNVFALFLIITSTIGIFIELLNLEIKIPPDLKLFLDDYEIIVLWFFVVEYVARWWAISDFSTDFQRGFSNKKCKNYLHKLWCGIKEGLKPKLQWMKTPYAIIDLLAILPIIRPLRAIRILRILRILKIVRYGTAIKSIFGALKEEGYLFGIIFTLLFLWIVTFSQLVYIVEYHHGNTDMFKSMWHAIYWGIVTISTVGFGDIHPVSDAGRFLTSIMISGGVVIVATMTGAFSAALVNRLLVLKEGELKMEKLEKHIVICGWNETAEEIVEQIINLKIDKEKPVVIVTNVPKKEFEIELPRDIFYKKGDFIHEHILLEVGIDKAEHVVIVAEREEGLSERNIDARTALATMLVKNLNPDANIYVEVLLDEDADIFTKRINIKEIIIHGQIIGKIMFSSILNPGATTLMKSLVDKEKGIQKVKVEDVGKFESFGNLLSYARQYNYLPIAIEREGETIINPPDDFPVRDTDYVFFLPSGA</sequence>
<dbReference type="Pfam" id="PF00520">
    <property type="entry name" value="Ion_trans"/>
    <property type="match status" value="1"/>
</dbReference>
<evidence type="ECO:0000256" key="4">
    <source>
        <dbReference type="ARBA" id="ARBA00023136"/>
    </source>
</evidence>
<dbReference type="PRINTS" id="PR00169">
    <property type="entry name" value="KCHANNEL"/>
</dbReference>
<protein>
    <recommendedName>
        <fullName evidence="5">BK channel</fullName>
    </recommendedName>
</protein>
<dbReference type="InterPro" id="IPR003148">
    <property type="entry name" value="RCK_N"/>
</dbReference>
<dbReference type="EMBL" id="JAACYA010000001">
    <property type="protein sequence ID" value="MBK3331771.1"/>
    <property type="molecule type" value="Genomic_DNA"/>
</dbReference>
<proteinExistence type="predicted"/>
<dbReference type="Gene3D" id="1.10.287.70">
    <property type="match status" value="1"/>
</dbReference>
<evidence type="ECO:0000256" key="5">
    <source>
        <dbReference type="ARBA" id="ARBA00029579"/>
    </source>
</evidence>
<feature type="transmembrane region" description="Helical" evidence="6">
    <location>
        <begin position="249"/>
        <end position="279"/>
    </location>
</feature>
<keyword evidence="2 6" id="KW-0812">Transmembrane</keyword>